<feature type="domain" description="C2H2-type" evidence="11">
    <location>
        <begin position="41"/>
        <end position="68"/>
    </location>
</feature>
<name>A0AAV6VDW7_9ARAC</name>
<keyword evidence="7" id="KW-0238">DNA-binding</keyword>
<evidence type="ECO:0000256" key="7">
    <source>
        <dbReference type="ARBA" id="ARBA00023125"/>
    </source>
</evidence>
<dbReference type="InterPro" id="IPR050331">
    <property type="entry name" value="Zinc_finger"/>
</dbReference>
<comment type="caution">
    <text evidence="12">The sequence shown here is derived from an EMBL/GenBank/DDBJ whole genome shotgun (WGS) entry which is preliminary data.</text>
</comment>
<dbReference type="SUPFAM" id="SSF57667">
    <property type="entry name" value="beta-beta-alpha zinc fingers"/>
    <property type="match status" value="2"/>
</dbReference>
<evidence type="ECO:0000256" key="6">
    <source>
        <dbReference type="ARBA" id="ARBA00023015"/>
    </source>
</evidence>
<keyword evidence="6" id="KW-0805">Transcription regulation</keyword>
<keyword evidence="4 10" id="KW-0863">Zinc-finger</keyword>
<dbReference type="Pfam" id="PF00096">
    <property type="entry name" value="zf-C2H2"/>
    <property type="match status" value="2"/>
</dbReference>
<feature type="domain" description="C2H2-type" evidence="11">
    <location>
        <begin position="69"/>
        <end position="96"/>
    </location>
</feature>
<evidence type="ECO:0000256" key="5">
    <source>
        <dbReference type="ARBA" id="ARBA00022833"/>
    </source>
</evidence>
<dbReference type="PROSITE" id="PS50157">
    <property type="entry name" value="ZINC_FINGER_C2H2_2"/>
    <property type="match status" value="2"/>
</dbReference>
<evidence type="ECO:0000256" key="3">
    <source>
        <dbReference type="ARBA" id="ARBA00022737"/>
    </source>
</evidence>
<evidence type="ECO:0000256" key="4">
    <source>
        <dbReference type="ARBA" id="ARBA00022771"/>
    </source>
</evidence>
<keyword evidence="9" id="KW-0539">Nucleus</keyword>
<dbReference type="Gene3D" id="3.30.160.60">
    <property type="entry name" value="Classic Zinc Finger"/>
    <property type="match status" value="2"/>
</dbReference>
<protein>
    <recommendedName>
        <fullName evidence="11">C2H2-type domain-containing protein</fullName>
    </recommendedName>
</protein>
<accession>A0AAV6VDW7</accession>
<proteinExistence type="predicted"/>
<keyword evidence="13" id="KW-1185">Reference proteome</keyword>
<evidence type="ECO:0000256" key="1">
    <source>
        <dbReference type="ARBA" id="ARBA00004123"/>
    </source>
</evidence>
<evidence type="ECO:0000313" key="12">
    <source>
        <dbReference type="EMBL" id="KAG8193856.1"/>
    </source>
</evidence>
<dbReference type="InterPro" id="IPR036236">
    <property type="entry name" value="Znf_C2H2_sf"/>
</dbReference>
<keyword evidence="5" id="KW-0862">Zinc</keyword>
<dbReference type="FunFam" id="3.30.160.60:FF:000213">
    <property type="entry name" value="Zinc finger protein 624"/>
    <property type="match status" value="1"/>
</dbReference>
<dbReference type="GO" id="GO:0003677">
    <property type="term" value="F:DNA binding"/>
    <property type="evidence" value="ECO:0007669"/>
    <property type="project" value="UniProtKB-KW"/>
</dbReference>
<dbReference type="GO" id="GO:0005634">
    <property type="term" value="C:nucleus"/>
    <property type="evidence" value="ECO:0007669"/>
    <property type="project" value="UniProtKB-SubCell"/>
</dbReference>
<evidence type="ECO:0000256" key="8">
    <source>
        <dbReference type="ARBA" id="ARBA00023163"/>
    </source>
</evidence>
<dbReference type="SMART" id="SM00355">
    <property type="entry name" value="ZnF_C2H2"/>
    <property type="match status" value="2"/>
</dbReference>
<dbReference type="GO" id="GO:0010468">
    <property type="term" value="P:regulation of gene expression"/>
    <property type="evidence" value="ECO:0007669"/>
    <property type="project" value="TreeGrafter"/>
</dbReference>
<dbReference type="PROSITE" id="PS00028">
    <property type="entry name" value="ZINC_FINGER_C2H2_1"/>
    <property type="match status" value="2"/>
</dbReference>
<dbReference type="GO" id="GO:0008270">
    <property type="term" value="F:zinc ion binding"/>
    <property type="evidence" value="ECO:0007669"/>
    <property type="project" value="UniProtKB-KW"/>
</dbReference>
<keyword evidence="2" id="KW-0479">Metal-binding</keyword>
<dbReference type="FunFam" id="3.30.160.60:FF:000912">
    <property type="entry name" value="Zinc finger protein 660"/>
    <property type="match status" value="1"/>
</dbReference>
<sequence>MNALAAFECVLSCRRFKSFCRNVSLNTFHLFLSVNRGEKPHSCDVCHKAFARKSALRTHLSVHTGEKPHRCGVCNKSFSRKWRIKAHMLVHTGEKPHSCECIGFENGFMFALNCEVD</sequence>
<evidence type="ECO:0000259" key="11">
    <source>
        <dbReference type="PROSITE" id="PS50157"/>
    </source>
</evidence>
<dbReference type="PANTHER" id="PTHR16515">
    <property type="entry name" value="PR DOMAIN ZINC FINGER PROTEIN"/>
    <property type="match status" value="1"/>
</dbReference>
<evidence type="ECO:0000256" key="2">
    <source>
        <dbReference type="ARBA" id="ARBA00022723"/>
    </source>
</evidence>
<dbReference type="Proteomes" id="UP000827092">
    <property type="component" value="Unassembled WGS sequence"/>
</dbReference>
<organism evidence="12 13">
    <name type="scientific">Oedothorax gibbosus</name>
    <dbReference type="NCBI Taxonomy" id="931172"/>
    <lineage>
        <taxon>Eukaryota</taxon>
        <taxon>Metazoa</taxon>
        <taxon>Ecdysozoa</taxon>
        <taxon>Arthropoda</taxon>
        <taxon>Chelicerata</taxon>
        <taxon>Arachnida</taxon>
        <taxon>Araneae</taxon>
        <taxon>Araneomorphae</taxon>
        <taxon>Entelegynae</taxon>
        <taxon>Araneoidea</taxon>
        <taxon>Linyphiidae</taxon>
        <taxon>Erigoninae</taxon>
        <taxon>Oedothorax</taxon>
    </lineage>
</organism>
<keyword evidence="3" id="KW-0677">Repeat</keyword>
<dbReference type="PANTHER" id="PTHR16515:SF49">
    <property type="entry name" value="GASTRULA ZINC FINGER PROTEIN XLCGF49.1-LIKE-RELATED"/>
    <property type="match status" value="1"/>
</dbReference>
<keyword evidence="8" id="KW-0804">Transcription</keyword>
<comment type="subcellular location">
    <subcellularLocation>
        <location evidence="1">Nucleus</location>
    </subcellularLocation>
</comment>
<reference evidence="12 13" key="1">
    <citation type="journal article" date="2022" name="Nat. Ecol. Evol.">
        <title>A masculinizing supergene underlies an exaggerated male reproductive morph in a spider.</title>
        <authorList>
            <person name="Hendrickx F."/>
            <person name="De Corte Z."/>
            <person name="Sonet G."/>
            <person name="Van Belleghem S.M."/>
            <person name="Kostlbacher S."/>
            <person name="Vangestel C."/>
        </authorList>
    </citation>
    <scope>NUCLEOTIDE SEQUENCE [LARGE SCALE GENOMIC DNA]</scope>
    <source>
        <strain evidence="12">W744_W776</strain>
    </source>
</reference>
<evidence type="ECO:0000313" key="13">
    <source>
        <dbReference type="Proteomes" id="UP000827092"/>
    </source>
</evidence>
<evidence type="ECO:0000256" key="10">
    <source>
        <dbReference type="PROSITE-ProRule" id="PRU00042"/>
    </source>
</evidence>
<dbReference type="InterPro" id="IPR013087">
    <property type="entry name" value="Znf_C2H2_type"/>
</dbReference>
<gene>
    <name evidence="12" type="ORF">JTE90_011417</name>
</gene>
<dbReference type="EMBL" id="JAFNEN010000113">
    <property type="protein sequence ID" value="KAG8193856.1"/>
    <property type="molecule type" value="Genomic_DNA"/>
</dbReference>
<dbReference type="AlphaFoldDB" id="A0AAV6VDW7"/>
<evidence type="ECO:0000256" key="9">
    <source>
        <dbReference type="ARBA" id="ARBA00023242"/>
    </source>
</evidence>